<gene>
    <name evidence="2" type="ORF">BDW47DRAFT_101303</name>
</gene>
<evidence type="ECO:0000256" key="1">
    <source>
        <dbReference type="SAM" id="MobiDB-lite"/>
    </source>
</evidence>
<accession>A0A2I2FIU5</accession>
<reference evidence="2 3" key="1">
    <citation type="submission" date="2017-12" db="EMBL/GenBank/DDBJ databases">
        <authorList>
            <consortium name="DOE Joint Genome Institute"/>
            <person name="Haridas S."/>
            <person name="Kjaerbolling I."/>
            <person name="Vesth T.C."/>
            <person name="Frisvad J.C."/>
            <person name="Nybo J.L."/>
            <person name="Theobald S."/>
            <person name="Kuo A."/>
            <person name="Bowyer P."/>
            <person name="Matsuda Y."/>
            <person name="Mondo S."/>
            <person name="Lyhne E.K."/>
            <person name="Kogle M.E."/>
            <person name="Clum A."/>
            <person name="Lipzen A."/>
            <person name="Salamov A."/>
            <person name="Ngan C.Y."/>
            <person name="Daum C."/>
            <person name="Chiniquy J."/>
            <person name="Barry K."/>
            <person name="LaButti K."/>
            <person name="Simmons B.A."/>
            <person name="Magnuson J.K."/>
            <person name="Mortensen U.H."/>
            <person name="Larsen T.O."/>
            <person name="Grigoriev I.V."/>
            <person name="Baker S.E."/>
            <person name="Andersen M.R."/>
            <person name="Nordberg H.P."/>
            <person name="Cantor M.N."/>
            <person name="Hua S.X."/>
        </authorList>
    </citation>
    <scope>NUCLEOTIDE SEQUENCE [LARGE SCALE GENOMIC DNA]</scope>
    <source>
        <strain evidence="2 3">CBS 102.13</strain>
    </source>
</reference>
<keyword evidence="3" id="KW-1185">Reference proteome</keyword>
<proteinExistence type="predicted"/>
<evidence type="ECO:0000313" key="3">
    <source>
        <dbReference type="Proteomes" id="UP000234585"/>
    </source>
</evidence>
<name>A0A2I2FIU5_ASPCN</name>
<feature type="region of interest" description="Disordered" evidence="1">
    <location>
        <begin position="52"/>
        <end position="83"/>
    </location>
</feature>
<dbReference type="EMBL" id="KZ559124">
    <property type="protein sequence ID" value="PLB40543.1"/>
    <property type="molecule type" value="Genomic_DNA"/>
</dbReference>
<dbReference type="AlphaFoldDB" id="A0A2I2FIU5"/>
<protein>
    <submittedName>
        <fullName evidence="2">Uncharacterized protein</fullName>
    </submittedName>
</protein>
<sequence length="83" mass="9180">MQVGRWIWHSVSNLSSLAFPARPASSSSLAHSSSTQGTLVAWRNMRIIMRLQAGTARRTPTENVPLKKRQKHQGKGPLVSTQT</sequence>
<evidence type="ECO:0000313" key="2">
    <source>
        <dbReference type="EMBL" id="PLB40543.1"/>
    </source>
</evidence>
<dbReference type="RefSeq" id="XP_024674555.1">
    <property type="nucleotide sequence ID" value="XM_024811627.1"/>
</dbReference>
<dbReference type="GeneID" id="36518787"/>
<dbReference type="Proteomes" id="UP000234585">
    <property type="component" value="Unassembled WGS sequence"/>
</dbReference>
<organism evidence="2 3">
    <name type="scientific">Aspergillus candidus</name>
    <dbReference type="NCBI Taxonomy" id="41067"/>
    <lineage>
        <taxon>Eukaryota</taxon>
        <taxon>Fungi</taxon>
        <taxon>Dikarya</taxon>
        <taxon>Ascomycota</taxon>
        <taxon>Pezizomycotina</taxon>
        <taxon>Eurotiomycetes</taxon>
        <taxon>Eurotiomycetidae</taxon>
        <taxon>Eurotiales</taxon>
        <taxon>Aspergillaceae</taxon>
        <taxon>Aspergillus</taxon>
        <taxon>Aspergillus subgen. Circumdati</taxon>
    </lineage>
</organism>